<proteinExistence type="predicted"/>
<evidence type="ECO:0000313" key="8">
    <source>
        <dbReference type="Proteomes" id="UP000010471"/>
    </source>
</evidence>
<dbReference type="CDD" id="cd06583">
    <property type="entry name" value="PGRP"/>
    <property type="match status" value="1"/>
</dbReference>
<dbReference type="PATRIC" id="fig|1173027.3.peg.3891"/>
<dbReference type="KEGG" id="mic:Mic7113_3538"/>
<comment type="catalytic activity">
    <reaction evidence="1">
        <text>Hydrolyzes the link between N-acetylmuramoyl residues and L-amino acid residues in certain cell-wall glycopeptides.</text>
        <dbReference type="EC" id="3.5.1.28"/>
    </reaction>
</comment>
<feature type="compositionally biased region" description="Polar residues" evidence="5">
    <location>
        <begin position="314"/>
        <end position="329"/>
    </location>
</feature>
<dbReference type="Gene3D" id="3.40.80.10">
    <property type="entry name" value="Peptidoglycan recognition protein-like"/>
    <property type="match status" value="1"/>
</dbReference>
<accession>K9WIB3</accession>
<reference evidence="7 8" key="1">
    <citation type="submission" date="2012-06" db="EMBL/GenBank/DDBJ databases">
        <title>Finished chromosome of genome of Microcoleus sp. PCC 7113.</title>
        <authorList>
            <consortium name="US DOE Joint Genome Institute"/>
            <person name="Gugger M."/>
            <person name="Coursin T."/>
            <person name="Rippka R."/>
            <person name="Tandeau De Marsac N."/>
            <person name="Huntemann M."/>
            <person name="Wei C.-L."/>
            <person name="Han J."/>
            <person name="Detter J.C."/>
            <person name="Han C."/>
            <person name="Tapia R."/>
            <person name="Chen A."/>
            <person name="Kyrpides N."/>
            <person name="Mavromatis K."/>
            <person name="Markowitz V."/>
            <person name="Szeto E."/>
            <person name="Ivanova N."/>
            <person name="Pagani I."/>
            <person name="Pati A."/>
            <person name="Goodwin L."/>
            <person name="Nordberg H.P."/>
            <person name="Cantor M.N."/>
            <person name="Hua S.X."/>
            <person name="Woyke T."/>
            <person name="Kerfeld C.A."/>
        </authorList>
    </citation>
    <scope>NUCLEOTIDE SEQUENCE [LARGE SCALE GENOMIC DNA]</scope>
    <source>
        <strain evidence="7 8">PCC 7113</strain>
    </source>
</reference>
<evidence type="ECO:0000256" key="3">
    <source>
        <dbReference type="ARBA" id="ARBA00022801"/>
    </source>
</evidence>
<dbReference type="eggNOG" id="COG3023">
    <property type="taxonomic scope" value="Bacteria"/>
</dbReference>
<sequence>MKQYLVSLIFLLALWLTIIIVSPKTGRTELVSDNEFGVPHQLSPNSNIDGKNMAPAIPSRCALQPEINKQTWNQFTDIEFQPITLSRFRKLGNEVNPSTGEPINRQSPFRLFNNSQPIESIAVAHPTNYGERFLNDLYGKPAQYAPIVVIHETVGSARSAINLFRTPHPLDSQQVSYHSLIKRSGEIVYIVPPDMRAYGAGNSVFESENGRETVKTSPKHPPSVNNFAYHVSLETPRDGNNNRRRHSGYTKAQYQSLAWLIAKTGVPDYRITTHKAVDRSGQRGDPRSFNQQNFLKFLQAQPRTKEIMIDCQPPDSSVETLQNPKSKID</sequence>
<dbReference type="EMBL" id="CP003630">
    <property type="protein sequence ID" value="AFZ19262.1"/>
    <property type="molecule type" value="Genomic_DNA"/>
</dbReference>
<gene>
    <name evidence="7" type="ORF">Mic7113_3538</name>
</gene>
<keyword evidence="4" id="KW-0961">Cell wall biogenesis/degradation</keyword>
<evidence type="ECO:0000313" key="7">
    <source>
        <dbReference type="EMBL" id="AFZ19262.1"/>
    </source>
</evidence>
<keyword evidence="8" id="KW-1185">Reference proteome</keyword>
<dbReference type="SUPFAM" id="SSF55846">
    <property type="entry name" value="N-acetylmuramoyl-L-alanine amidase-like"/>
    <property type="match status" value="1"/>
</dbReference>
<evidence type="ECO:0000256" key="1">
    <source>
        <dbReference type="ARBA" id="ARBA00001561"/>
    </source>
</evidence>
<name>K9WIB3_9CYAN</name>
<evidence type="ECO:0000259" key="6">
    <source>
        <dbReference type="SMART" id="SM00644"/>
    </source>
</evidence>
<feature type="region of interest" description="Disordered" evidence="5">
    <location>
        <begin position="310"/>
        <end position="329"/>
    </location>
</feature>
<dbReference type="GO" id="GO:0008745">
    <property type="term" value="F:N-acetylmuramoyl-L-alanine amidase activity"/>
    <property type="evidence" value="ECO:0007669"/>
    <property type="project" value="UniProtKB-EC"/>
</dbReference>
<evidence type="ECO:0000256" key="2">
    <source>
        <dbReference type="ARBA" id="ARBA00011901"/>
    </source>
</evidence>
<organism evidence="7 8">
    <name type="scientific">Allocoleopsis franciscana PCC 7113</name>
    <dbReference type="NCBI Taxonomy" id="1173027"/>
    <lineage>
        <taxon>Bacteria</taxon>
        <taxon>Bacillati</taxon>
        <taxon>Cyanobacteriota</taxon>
        <taxon>Cyanophyceae</taxon>
        <taxon>Coleofasciculales</taxon>
        <taxon>Coleofasciculaceae</taxon>
        <taxon>Allocoleopsis</taxon>
        <taxon>Allocoleopsis franciscana</taxon>
    </lineage>
</organism>
<dbReference type="Proteomes" id="UP000010471">
    <property type="component" value="Chromosome"/>
</dbReference>
<keyword evidence="3" id="KW-0378">Hydrolase</keyword>
<dbReference type="PANTHER" id="PTHR30417">
    <property type="entry name" value="N-ACETYLMURAMOYL-L-ALANINE AMIDASE AMID"/>
    <property type="match status" value="1"/>
</dbReference>
<dbReference type="SMART" id="SM00644">
    <property type="entry name" value="Ami_2"/>
    <property type="match status" value="1"/>
</dbReference>
<dbReference type="AlphaFoldDB" id="K9WIB3"/>
<feature type="domain" description="N-acetylmuramoyl-L-alanine amidase" evidence="6">
    <location>
        <begin position="135"/>
        <end position="284"/>
    </location>
</feature>
<dbReference type="InterPro" id="IPR051206">
    <property type="entry name" value="NAMLAA_amidase_2"/>
</dbReference>
<evidence type="ECO:0000256" key="5">
    <source>
        <dbReference type="SAM" id="MobiDB-lite"/>
    </source>
</evidence>
<protein>
    <recommendedName>
        <fullName evidence="2">N-acetylmuramoyl-L-alanine amidase</fullName>
        <ecNumber evidence="2">3.5.1.28</ecNumber>
    </recommendedName>
</protein>
<dbReference type="HOGENOM" id="CLU_052963_0_0_3"/>
<dbReference type="OrthoDB" id="505853at2"/>
<dbReference type="Pfam" id="PF01510">
    <property type="entry name" value="Amidase_2"/>
    <property type="match status" value="1"/>
</dbReference>
<dbReference type="EC" id="3.5.1.28" evidence="2"/>
<dbReference type="STRING" id="1173027.Mic7113_3538"/>
<dbReference type="GO" id="GO:0009253">
    <property type="term" value="P:peptidoglycan catabolic process"/>
    <property type="evidence" value="ECO:0007669"/>
    <property type="project" value="InterPro"/>
</dbReference>
<dbReference type="InterPro" id="IPR002502">
    <property type="entry name" value="Amidase_domain"/>
</dbReference>
<dbReference type="InterPro" id="IPR036505">
    <property type="entry name" value="Amidase/PGRP_sf"/>
</dbReference>
<dbReference type="PANTHER" id="PTHR30417:SF1">
    <property type="entry name" value="N-ACETYLMURAMOYL-L-ALANINE AMIDASE AMID"/>
    <property type="match status" value="1"/>
</dbReference>
<dbReference type="GO" id="GO:0009254">
    <property type="term" value="P:peptidoglycan turnover"/>
    <property type="evidence" value="ECO:0007669"/>
    <property type="project" value="TreeGrafter"/>
</dbReference>
<dbReference type="GO" id="GO:0071555">
    <property type="term" value="P:cell wall organization"/>
    <property type="evidence" value="ECO:0007669"/>
    <property type="project" value="UniProtKB-KW"/>
</dbReference>
<evidence type="ECO:0000256" key="4">
    <source>
        <dbReference type="ARBA" id="ARBA00023316"/>
    </source>
</evidence>